<protein>
    <submittedName>
        <fullName evidence="15">Polyketide synthase</fullName>
    </submittedName>
</protein>
<dbReference type="PROSITE" id="PS00012">
    <property type="entry name" value="PHOSPHOPANTETHEINE"/>
    <property type="match status" value="1"/>
</dbReference>
<evidence type="ECO:0000256" key="4">
    <source>
        <dbReference type="ARBA" id="ARBA00022603"/>
    </source>
</evidence>
<dbReference type="InterPro" id="IPR036291">
    <property type="entry name" value="NAD(P)-bd_dom_sf"/>
</dbReference>
<feature type="region of interest" description="N-terminal hotdog fold" evidence="11">
    <location>
        <begin position="948"/>
        <end position="1081"/>
    </location>
</feature>
<dbReference type="InterPro" id="IPR049900">
    <property type="entry name" value="PKS_mFAS_DH"/>
</dbReference>
<dbReference type="InterPro" id="IPR032821">
    <property type="entry name" value="PKS_assoc"/>
</dbReference>
<dbReference type="Pfam" id="PF08242">
    <property type="entry name" value="Methyltransf_12"/>
    <property type="match status" value="1"/>
</dbReference>
<dbReference type="Pfam" id="PF08659">
    <property type="entry name" value="KR"/>
    <property type="match status" value="1"/>
</dbReference>
<feature type="region of interest" description="Disordered" evidence="12">
    <location>
        <begin position="2502"/>
        <end position="2555"/>
    </location>
</feature>
<keyword evidence="2" id="KW-0596">Phosphopantetheine</keyword>
<dbReference type="InterPro" id="IPR050091">
    <property type="entry name" value="PKS_NRPS_Biosynth_Enz"/>
</dbReference>
<comment type="pathway">
    <text evidence="1">Mycotoxin biosynthesis.</text>
</comment>
<accession>A0A8H7B1F3</accession>
<dbReference type="CDD" id="cd02440">
    <property type="entry name" value="AdoMet_MTases"/>
    <property type="match status" value="1"/>
</dbReference>
<evidence type="ECO:0000256" key="3">
    <source>
        <dbReference type="ARBA" id="ARBA00022553"/>
    </source>
</evidence>
<keyword evidence="6" id="KW-0949">S-adenosyl-L-methionine</keyword>
<keyword evidence="16" id="KW-1185">Reference proteome</keyword>
<dbReference type="Gene3D" id="3.40.50.300">
    <property type="entry name" value="P-loop containing nucleotide triphosphate hydrolases"/>
    <property type="match status" value="1"/>
</dbReference>
<dbReference type="Pfam" id="PF14765">
    <property type="entry name" value="PS-DH"/>
    <property type="match status" value="1"/>
</dbReference>
<dbReference type="GO" id="GO:0006633">
    <property type="term" value="P:fatty acid biosynthetic process"/>
    <property type="evidence" value="ECO:0007669"/>
    <property type="project" value="InterPro"/>
</dbReference>
<dbReference type="Pfam" id="PF21089">
    <property type="entry name" value="PKS_DH_N"/>
    <property type="match status" value="1"/>
</dbReference>
<dbReference type="SMART" id="SM00825">
    <property type="entry name" value="PKS_KS"/>
    <property type="match status" value="1"/>
</dbReference>
<dbReference type="SUPFAM" id="SSF55048">
    <property type="entry name" value="Probable ACP-binding domain of malonyl-CoA ACP transacylase"/>
    <property type="match status" value="1"/>
</dbReference>
<dbReference type="CDD" id="cd00833">
    <property type="entry name" value="PKS"/>
    <property type="match status" value="1"/>
</dbReference>
<dbReference type="InterPro" id="IPR014031">
    <property type="entry name" value="Ketoacyl_synth_C"/>
</dbReference>
<keyword evidence="8" id="KW-0560">Oxidoreductase</keyword>
<dbReference type="InterPro" id="IPR013217">
    <property type="entry name" value="Methyltransf_12"/>
</dbReference>
<dbReference type="PROSITE" id="PS52004">
    <property type="entry name" value="KS3_2"/>
    <property type="match status" value="1"/>
</dbReference>
<dbReference type="SUPFAM" id="SSF53901">
    <property type="entry name" value="Thiolase-like"/>
    <property type="match status" value="1"/>
</dbReference>
<dbReference type="PROSITE" id="PS00606">
    <property type="entry name" value="KS3_1"/>
    <property type="match status" value="1"/>
</dbReference>
<dbReference type="GO" id="GO:0004315">
    <property type="term" value="F:3-oxoacyl-[acyl-carrier-protein] synthase activity"/>
    <property type="evidence" value="ECO:0007669"/>
    <property type="project" value="InterPro"/>
</dbReference>
<dbReference type="Pfam" id="PF00004">
    <property type="entry name" value="AAA"/>
    <property type="match status" value="1"/>
</dbReference>
<dbReference type="InterPro" id="IPR006162">
    <property type="entry name" value="Ppantetheine_attach_site"/>
</dbReference>
<evidence type="ECO:0000256" key="5">
    <source>
        <dbReference type="ARBA" id="ARBA00022679"/>
    </source>
</evidence>
<evidence type="ECO:0000259" key="13">
    <source>
        <dbReference type="PROSITE" id="PS52004"/>
    </source>
</evidence>
<dbReference type="PROSITE" id="PS52019">
    <property type="entry name" value="PKS_MFAS_DH"/>
    <property type="match status" value="1"/>
</dbReference>
<dbReference type="GO" id="GO:0004312">
    <property type="term" value="F:fatty acid synthase activity"/>
    <property type="evidence" value="ECO:0007669"/>
    <property type="project" value="TreeGrafter"/>
</dbReference>
<evidence type="ECO:0000256" key="11">
    <source>
        <dbReference type="PROSITE-ProRule" id="PRU01363"/>
    </source>
</evidence>
<dbReference type="InterPro" id="IPR020841">
    <property type="entry name" value="PKS_Beta-ketoAc_synthase_dom"/>
</dbReference>
<feature type="domain" description="PKS/mFAS DH" evidence="14">
    <location>
        <begin position="948"/>
        <end position="1257"/>
    </location>
</feature>
<dbReference type="FunFam" id="3.40.47.10:FF:000019">
    <property type="entry name" value="Polyketide synthase type I"/>
    <property type="match status" value="1"/>
</dbReference>
<dbReference type="GO" id="GO:0008168">
    <property type="term" value="F:methyltransferase activity"/>
    <property type="evidence" value="ECO:0007669"/>
    <property type="project" value="UniProtKB-KW"/>
</dbReference>
<keyword evidence="9" id="KW-0511">Multifunctional enzyme</keyword>
<dbReference type="InterPro" id="IPR018201">
    <property type="entry name" value="Ketoacyl_synth_AS"/>
</dbReference>
<dbReference type="SMART" id="SM00382">
    <property type="entry name" value="AAA"/>
    <property type="match status" value="1"/>
</dbReference>
<feature type="active site" description="Proton donor; for dehydratase activity" evidence="11">
    <location>
        <position position="1159"/>
    </location>
</feature>
<dbReference type="Gene3D" id="3.40.47.10">
    <property type="match status" value="1"/>
</dbReference>
<feature type="region of interest" description="C-terminal hotdog fold" evidence="11">
    <location>
        <begin position="1098"/>
        <end position="1257"/>
    </location>
</feature>
<evidence type="ECO:0000256" key="8">
    <source>
        <dbReference type="ARBA" id="ARBA00023002"/>
    </source>
</evidence>
<dbReference type="EMBL" id="JAAABM010000014">
    <property type="protein sequence ID" value="KAF7672860.1"/>
    <property type="molecule type" value="Genomic_DNA"/>
</dbReference>
<dbReference type="CDD" id="cd19481">
    <property type="entry name" value="RecA-like_protease"/>
    <property type="match status" value="1"/>
</dbReference>
<dbReference type="GO" id="GO:0016491">
    <property type="term" value="F:oxidoreductase activity"/>
    <property type="evidence" value="ECO:0007669"/>
    <property type="project" value="UniProtKB-KW"/>
</dbReference>
<dbReference type="Pfam" id="PF16197">
    <property type="entry name" value="KAsynt_C_assoc"/>
    <property type="match status" value="1"/>
</dbReference>
<dbReference type="Pfam" id="PF00698">
    <property type="entry name" value="Acyl_transf_1"/>
    <property type="match status" value="1"/>
</dbReference>
<evidence type="ECO:0000259" key="14">
    <source>
        <dbReference type="PROSITE" id="PS52019"/>
    </source>
</evidence>
<dbReference type="Pfam" id="PF02801">
    <property type="entry name" value="Ketoacyl-synt_C"/>
    <property type="match status" value="1"/>
</dbReference>
<comment type="caution">
    <text evidence="15">The sequence shown here is derived from an EMBL/GenBank/DDBJ whole genome shotgun (WGS) entry which is preliminary data.</text>
</comment>
<evidence type="ECO:0000256" key="2">
    <source>
        <dbReference type="ARBA" id="ARBA00022450"/>
    </source>
</evidence>
<feature type="active site" description="Proton acceptor; for dehydratase activity" evidence="11">
    <location>
        <position position="980"/>
    </location>
</feature>
<dbReference type="SMART" id="SM00827">
    <property type="entry name" value="PKS_AT"/>
    <property type="match status" value="1"/>
</dbReference>
<dbReference type="InterPro" id="IPR003959">
    <property type="entry name" value="ATPase_AAA_core"/>
</dbReference>
<dbReference type="GO" id="GO:0005524">
    <property type="term" value="F:ATP binding"/>
    <property type="evidence" value="ECO:0007669"/>
    <property type="project" value="InterPro"/>
</dbReference>
<dbReference type="InterPro" id="IPR016035">
    <property type="entry name" value="Acyl_Trfase/lysoPLipase"/>
</dbReference>
<dbReference type="SUPFAM" id="SSF53335">
    <property type="entry name" value="S-adenosyl-L-methionine-dependent methyltransferases"/>
    <property type="match status" value="1"/>
</dbReference>
<dbReference type="SMART" id="SM00826">
    <property type="entry name" value="PKS_DH"/>
    <property type="match status" value="1"/>
</dbReference>
<evidence type="ECO:0000313" key="15">
    <source>
        <dbReference type="EMBL" id="KAF7672860.1"/>
    </source>
</evidence>
<evidence type="ECO:0000313" key="16">
    <source>
        <dbReference type="Proteomes" id="UP000596902"/>
    </source>
</evidence>
<evidence type="ECO:0000256" key="6">
    <source>
        <dbReference type="ARBA" id="ARBA00022691"/>
    </source>
</evidence>
<feature type="non-terminal residue" evidence="15">
    <location>
        <position position="1"/>
    </location>
</feature>
<dbReference type="GO" id="GO:0032259">
    <property type="term" value="P:methylation"/>
    <property type="evidence" value="ECO:0007669"/>
    <property type="project" value="UniProtKB-KW"/>
</dbReference>
<dbReference type="SUPFAM" id="SSF52540">
    <property type="entry name" value="P-loop containing nucleoside triphosphate hydrolases"/>
    <property type="match status" value="1"/>
</dbReference>
<proteinExistence type="predicted"/>
<dbReference type="InterPro" id="IPR003593">
    <property type="entry name" value="AAA+_ATPase"/>
</dbReference>
<dbReference type="InterPro" id="IPR020807">
    <property type="entry name" value="PKS_DH"/>
</dbReference>
<sequence length="3467" mass="380605">MSPNAPINEPIAIIGSGCRFAGGASSPSKLWDLLRDPRDIRSNITDKRFNAEGFYHPDGTHHGHMNVMQSYLLDEDTRVFDAEFFGINPVEAKAMDPQQRLLLEVVYESIESAGLSLDRMRGSDTAVFAGLMCGDYEAMMLRDLDQAPTHFATGTSRAVMSNRVSYFFDWRGPSVTIDTACSSSLVAVHQAIQTLRSGDSHTAVACGSNLIFGPEMYVTESKLKMLSPDSLSRMWDKDANGYARGEGVTAVVLKTLSQALADNDRIEAVVRETGVNSDGATPGITMPSASAQRDLIHSVYKKAGLDPQCAEDRPQFIEAHGTGTPAGDPIEAEALSTAFFSNTEKLSSPIYTGSIKTVLGHTEGSAGIAALLKVTQAMQNSTIPPNLWFQQLNPKLEPFYGNLQIPTKGIAWPDHPGRHPKRASINNFGFGGTNAHAIVESYELEQQKTVDETSAATVSTPFVFSAASAESLHSNLAAYASYLNANPKTSARDLAYTLRERRSVLPFRIAFPDTTVEGLKFSITTRLAESGNESLGVRTWAAGNGGHSRLLGIFTGQGAQYARMGVELVAQTVLARRTLEKLEGYLSELPDGDRPSWSLKAELLAEASVSRVGEAAISQPLCTAVQIILVDILRSANVQFDTVVGHSSGEIAAAYAAGYLSARDALLVAYFRGLHCKLATSPNGNIKGAMLAAGTSLEDAMELCQDEEFLGRIGVAASNSSSSVTFSGDEDAIDEIAAVLADEKKFNRRLKVDTAYHSSHMLPCFDPYVASLRRAGVKALPGNGACTWFSSVYEGRPINLLTDEVSDIYWAQNMTKPVLFSQAVQAAVEVARGAEPHTAVVEVGPHAALAGPTKQNVNEVLQRDIPHHETLVREGNAMTAFSTCLGFLWTHLDTSSIDLGSCEAALCDGKQQYSVLGNLPSYQWKHESSYWAESRKSRHMRLRAQPFHQLLGDVSPDSAPHILRWKNVLKPKEMAWLEGHQVQNQVVLPAASYVSTAIEAARSLARGRNIQLIELSNFHIHNAITFDQNDVGIEVHVEISNISVQGNHIHAKFTYSAALGDETSDLALAANGELKLLLVDEPPNLSLFPPRRTPPPHMISVQPSRLYNFMKGLEYDFSGAFQSLIKLERNLGNATCLAQKAKALVSNADELLVHPIDLDAAFQSVMLAYSYPGDDQLRLLHLPTSIAKLRVNPSVLASKQYTENNMTVIDSTCTTADRAEPGDGFSGSVNMYAPGLDHAAIQVDQVKFKPVGSDARVDRDVFYKMHWVPSAPDGTLAAAGVPVGKPDHDLMFVLSRIAAYYLRVFDEQLPEDDPARSTSPLCHYMNYARHMTNLLKTGQHKWAHVEWLNDTEQDVFDDIKAKGFQDNSDVKIMLLVGTIMPRVFKGETTMLEHFRTSGLLDEYYSNGFGTKQSTLWVASVLKQLTDRNPHLNMLEIGAGTGGATKTILQSIGHDFCSYTFTDISSSFFENASETFADWQGSMVFKVCNAEIDPVQQGFEAGTYDVVIAFMVVHACAKLDEAVANLRKLLKPGGLLVLGEGASDGAMQAGAGFIFGTLPGWWRGVDEGRTLSPLVNANDWNNILKGAGFSGIDTMSPPKLFDAFGITLFVSTAIDDRIEFVRDPLAHNNNAVYDTVVVVGGCTAPIAKLSQGIQMVLAPLAKQVLPYASLEDLDNKVLEGESVIVSLVDLEAPVFKDLTSERWYKFKKLFETKREILWLTSGRVEDEPYCNMTVGFGRSAMHEEETLRVQYVDVANVDGLDAQKIAKYLVRFTSTVLDDKDILYTKEPEIIIDAQGQELVPRLFTITDANNRLNSTTRPIFDQVDISKDVVSLEYGKDGPNFRRLSRYELVETATTRDELMELRLTYSTASAIRCPTGYHYLALGYDTSGAQRLALTSSLASVLRIPRESTILCEPSGIQEADYLDLVGAELIAVAIVDSLFTGQKLAVHNAPESIARAILAHVVTKGVKVTLTVDSQGTPVSPAVASQIRIPMFPARADIEGVLPSDLVCFVDFSASNQAENVAMMTSYLPSYCRKESLSTIFSTHGVDTGAPKDVVGQLLARTVSMAKGRGVSTSSTPLSLEALAQGGRYADASTIIEWAGSCTAVPACVTRFESNQLFKSDKTYWLVGLSGALGISLCNWMIERGVRYLVLTSRNPKIDPRWIENHERNGVVIKILLCDVTDEKAINDVHAEIVTTLPPIVGLLNGAMVLRDVSVRNMEFDQVTDVIRPKVLGSIHIDRIFHDIDLDFFVLLSSINCVIGNVGQANYAAANMGMIGVAGNRRKRGLRSSVVNVGAIIGVGYITQSDRQLDVTVAKTAMMHLSEQDFHQIFAECMEAGHLDNPSGPEISTGLLQITPNTIDIPPWYSDPKFARFRINKSGDSGEKPGSTNSASTQELLQACRSPSDVANVIKQTYCAQLRKMLQVSTVDDDLMMMRGVDLGFDSLLSVDVRSWFLKNFRVSIPVLKIMANDVRMCSLVELAAGSIPAELVPQAQQLNVVSTGASTPNTENSEPSARTSDADTTSTRTTLPNTSGTVTPDKEVKAKSASPPTVDWYFETTPPEPFTIDRLMDAPKPKGNPEVVVLTGCSGLLGHHLLNALVAQPSIRKIICLAVRRLNERIGSGEIPAPSERIVYYEGDLTSTYFGLDIATWASVFRETDAVIHNGSDTSHLKYYSALKRANVDSTKQLIATCLQRMIPLHYVSSAGVALFAELEAFPPISCTKTGKTPPADGTHGYMCGKWTCEKMLERVYEKYGLRIVIQRPSTIIRDGEDATVERAGFDWVNSLLHFAHKTQTVPRVDYNAGAFDLVSVETCCEDVVRELPDQGRHGITYVNNVGDVVIPMAQMADVGLSKVGKRYEVLPMEQWTAMAVEAGMHPAVAALIETFDEPGVERYPALLKSVANYNEGVVLFTPAFLHYWRPRTLNLFSGFGFRLSGVDQVIQIPGLEDVIRIVEHAFQEQIDEARDTIQRGFITFEALGELYRPGVPVQAVMGSGDTAAVFLVNECFYQENRGLTGVQRTFNWTIEFVATMGTHFTVVNVTEQLNGWTGVRARSLSELTYTPVSPVELSELRQRGERYVEFATSGAKFLAYSRGSFYRHVRPSRPSYSSLASTSSNQLPSEGRVMIDVDRGALLNHHPCQGMDESTLAMTKTAERYRQWRNTSSRKSSATDVLNLWETVPDEFIPYCWPALVGFSFTAKCWGHVLVSGLSPIQFQDTAFQHLVLAEEYKHLIRALVRFGNDASVEDIVENKRSGSIFLLHGPPGVGKTLTAEAVAEVLHRPLYYVTMGELGTTAEDMERRLSDVLELCSEWNAIIVLDEADVFLEQRRTSDLVRNSMVCVMLRLLEYHSGILFLTTNRVRNLDPAFESRITLALRYNHLTPEARAQIWSNLLKRISLQVAKDIDPMVLGQHEFNGRQIKSAIRLACAITKERDQSKLTMEIVKEVVRIMEVGRANIADDDSWKMRE</sequence>
<feature type="compositionally biased region" description="Low complexity" evidence="12">
    <location>
        <begin position="2516"/>
        <end position="2536"/>
    </location>
</feature>
<evidence type="ECO:0000256" key="9">
    <source>
        <dbReference type="ARBA" id="ARBA00023268"/>
    </source>
</evidence>
<dbReference type="Gene3D" id="3.40.50.150">
    <property type="entry name" value="Vaccinia Virus protein VP39"/>
    <property type="match status" value="1"/>
</dbReference>
<reference evidence="15" key="1">
    <citation type="submission" date="2020-01" db="EMBL/GenBank/DDBJ databases">
        <authorList>
            <person name="Feng Z.H.Z."/>
        </authorList>
    </citation>
    <scope>NUCLEOTIDE SEQUENCE</scope>
    <source>
        <strain evidence="15">CBS107.38</strain>
    </source>
</reference>
<dbReference type="RefSeq" id="XP_038783203.1">
    <property type="nucleotide sequence ID" value="XM_038933858.1"/>
</dbReference>
<keyword evidence="7" id="KW-0521">NADP</keyword>
<dbReference type="GO" id="GO:0016887">
    <property type="term" value="F:ATP hydrolysis activity"/>
    <property type="evidence" value="ECO:0007669"/>
    <property type="project" value="InterPro"/>
</dbReference>
<keyword evidence="3" id="KW-0597">Phosphoprotein</keyword>
<dbReference type="Gene3D" id="3.40.50.720">
    <property type="entry name" value="NAD(P)-binding Rossmann-like Domain"/>
    <property type="match status" value="2"/>
</dbReference>
<dbReference type="InterPro" id="IPR057326">
    <property type="entry name" value="KR_dom"/>
</dbReference>
<dbReference type="GO" id="GO:0044550">
    <property type="term" value="P:secondary metabolite biosynthetic process"/>
    <property type="evidence" value="ECO:0007669"/>
    <property type="project" value="TreeGrafter"/>
</dbReference>
<dbReference type="InterPro" id="IPR049552">
    <property type="entry name" value="PKS_DH_N"/>
</dbReference>
<dbReference type="InterPro" id="IPR027417">
    <property type="entry name" value="P-loop_NTPase"/>
</dbReference>
<gene>
    <name evidence="15" type="ORF">GT037_008811</name>
</gene>
<feature type="compositionally biased region" description="Polar residues" evidence="12">
    <location>
        <begin position="2502"/>
        <end position="2515"/>
    </location>
</feature>
<dbReference type="Pfam" id="PF07993">
    <property type="entry name" value="NAD_binding_4"/>
    <property type="match status" value="1"/>
</dbReference>
<keyword evidence="5" id="KW-0808">Transferase</keyword>
<dbReference type="InterPro" id="IPR016039">
    <property type="entry name" value="Thiolase-like"/>
</dbReference>
<dbReference type="Gene3D" id="3.40.366.10">
    <property type="entry name" value="Malonyl-Coenzyme A Acyl Carrier Protein, domain 2"/>
    <property type="match status" value="1"/>
</dbReference>
<keyword evidence="4" id="KW-0489">Methyltransferase</keyword>
<name>A0A8H7B1F3_9PLEO</name>
<dbReference type="InterPro" id="IPR013120">
    <property type="entry name" value="FAR_NAD-bd"/>
</dbReference>
<dbReference type="GeneID" id="62207036"/>
<dbReference type="SMART" id="SM00822">
    <property type="entry name" value="PKS_KR"/>
    <property type="match status" value="1"/>
</dbReference>
<dbReference type="InterPro" id="IPR029063">
    <property type="entry name" value="SAM-dependent_MTases_sf"/>
</dbReference>
<dbReference type="SUPFAM" id="SSF52151">
    <property type="entry name" value="FabD/lysophospholipase-like"/>
    <property type="match status" value="1"/>
</dbReference>
<dbReference type="InterPro" id="IPR016036">
    <property type="entry name" value="Malonyl_transacylase_ACP-bd"/>
</dbReference>
<reference evidence="15" key="2">
    <citation type="submission" date="2020-08" db="EMBL/GenBank/DDBJ databases">
        <title>Draft Genome Sequence of Cumin Blight Pathogen Alternaria burnsii.</title>
        <authorList>
            <person name="Feng Z."/>
        </authorList>
    </citation>
    <scope>NUCLEOTIDE SEQUENCE</scope>
    <source>
        <strain evidence="15">CBS107.38</strain>
    </source>
</reference>
<dbReference type="Gene3D" id="3.10.129.110">
    <property type="entry name" value="Polyketide synthase dehydratase"/>
    <property type="match status" value="1"/>
</dbReference>
<organism evidence="15 16">
    <name type="scientific">Alternaria burnsii</name>
    <dbReference type="NCBI Taxonomy" id="1187904"/>
    <lineage>
        <taxon>Eukaryota</taxon>
        <taxon>Fungi</taxon>
        <taxon>Dikarya</taxon>
        <taxon>Ascomycota</taxon>
        <taxon>Pezizomycotina</taxon>
        <taxon>Dothideomycetes</taxon>
        <taxon>Pleosporomycetidae</taxon>
        <taxon>Pleosporales</taxon>
        <taxon>Pleosporineae</taxon>
        <taxon>Pleosporaceae</taxon>
        <taxon>Alternaria</taxon>
        <taxon>Alternaria sect. Alternaria</taxon>
    </lineage>
</organism>
<dbReference type="InterPro" id="IPR001227">
    <property type="entry name" value="Ac_transferase_dom_sf"/>
</dbReference>
<dbReference type="SUPFAM" id="SSF51735">
    <property type="entry name" value="NAD(P)-binding Rossmann-fold domains"/>
    <property type="match status" value="2"/>
</dbReference>
<dbReference type="InterPro" id="IPR014043">
    <property type="entry name" value="Acyl_transferase_dom"/>
</dbReference>
<dbReference type="Proteomes" id="UP000596902">
    <property type="component" value="Unassembled WGS sequence"/>
</dbReference>
<feature type="domain" description="Ketosynthase family 3 (KS3)" evidence="13">
    <location>
        <begin position="8"/>
        <end position="441"/>
    </location>
</feature>
<evidence type="ECO:0000256" key="7">
    <source>
        <dbReference type="ARBA" id="ARBA00022857"/>
    </source>
</evidence>
<evidence type="ECO:0000256" key="12">
    <source>
        <dbReference type="SAM" id="MobiDB-lite"/>
    </source>
</evidence>
<dbReference type="InterPro" id="IPR049551">
    <property type="entry name" value="PKS_DH_C"/>
</dbReference>
<evidence type="ECO:0000256" key="1">
    <source>
        <dbReference type="ARBA" id="ARBA00004685"/>
    </source>
</evidence>
<keyword evidence="10" id="KW-0012">Acyltransferase</keyword>
<dbReference type="PANTHER" id="PTHR43775">
    <property type="entry name" value="FATTY ACID SYNTHASE"/>
    <property type="match status" value="1"/>
</dbReference>
<dbReference type="InterPro" id="IPR013968">
    <property type="entry name" value="PKS_KR"/>
</dbReference>
<dbReference type="Pfam" id="PF00109">
    <property type="entry name" value="ketoacyl-synt"/>
    <property type="match status" value="1"/>
</dbReference>
<dbReference type="InterPro" id="IPR042104">
    <property type="entry name" value="PKS_dehydratase_sf"/>
</dbReference>
<dbReference type="PANTHER" id="PTHR43775:SF20">
    <property type="entry name" value="HYBRID PKS-NRPS SYNTHETASE APDA"/>
    <property type="match status" value="1"/>
</dbReference>
<dbReference type="InterPro" id="IPR014030">
    <property type="entry name" value="Ketoacyl_synth_N"/>
</dbReference>
<evidence type="ECO:0000256" key="10">
    <source>
        <dbReference type="ARBA" id="ARBA00023315"/>
    </source>
</evidence>